<dbReference type="Pfam" id="PF00545">
    <property type="entry name" value="Ribonuclease"/>
    <property type="match status" value="1"/>
</dbReference>
<evidence type="ECO:0000256" key="3">
    <source>
        <dbReference type="SAM" id="MobiDB-lite"/>
    </source>
</evidence>
<evidence type="ECO:0000256" key="4">
    <source>
        <dbReference type="SAM" id="SignalP"/>
    </source>
</evidence>
<keyword evidence="1" id="KW-0540">Nuclease</keyword>
<evidence type="ECO:0000256" key="2">
    <source>
        <dbReference type="ARBA" id="ARBA00022801"/>
    </source>
</evidence>
<dbReference type="EMBL" id="JBHUMK010000021">
    <property type="protein sequence ID" value="MFD2608944.1"/>
    <property type="molecule type" value="Genomic_DNA"/>
</dbReference>
<evidence type="ECO:0000256" key="1">
    <source>
        <dbReference type="ARBA" id="ARBA00022722"/>
    </source>
</evidence>
<protein>
    <submittedName>
        <fullName evidence="5">Ribonuclease domain-containing protein</fullName>
    </submittedName>
</protein>
<keyword evidence="4" id="KW-0732">Signal</keyword>
<feature type="chain" id="PRO_5045969444" evidence="4">
    <location>
        <begin position="20"/>
        <end position="141"/>
    </location>
</feature>
<feature type="signal peptide" evidence="4">
    <location>
        <begin position="1"/>
        <end position="19"/>
    </location>
</feature>
<gene>
    <name evidence="5" type="ORF">ACFSR9_05735</name>
</gene>
<reference evidence="6" key="1">
    <citation type="journal article" date="2019" name="Int. J. Syst. Evol. Microbiol.">
        <title>The Global Catalogue of Microorganisms (GCM) 10K type strain sequencing project: providing services to taxonomists for standard genome sequencing and annotation.</title>
        <authorList>
            <consortium name="The Broad Institute Genomics Platform"/>
            <consortium name="The Broad Institute Genome Sequencing Center for Infectious Disease"/>
            <person name="Wu L."/>
            <person name="Ma J."/>
        </authorList>
    </citation>
    <scope>NUCLEOTIDE SEQUENCE [LARGE SCALE GENOMIC DNA]</scope>
    <source>
        <strain evidence="6">KCTC 33842</strain>
    </source>
</reference>
<keyword evidence="6" id="KW-1185">Reference proteome</keyword>
<proteinExistence type="predicted"/>
<dbReference type="InterPro" id="IPR000026">
    <property type="entry name" value="N1-like"/>
</dbReference>
<dbReference type="SUPFAM" id="SSF53933">
    <property type="entry name" value="Microbial ribonucleases"/>
    <property type="match status" value="1"/>
</dbReference>
<name>A0ABW5P3E3_9DEIO</name>
<dbReference type="RefSeq" id="WP_386843920.1">
    <property type="nucleotide sequence ID" value="NZ_JBHUMK010000021.1"/>
</dbReference>
<keyword evidence="2" id="KW-0378">Hydrolase</keyword>
<evidence type="ECO:0000313" key="6">
    <source>
        <dbReference type="Proteomes" id="UP001597475"/>
    </source>
</evidence>
<accession>A0ABW5P3E3</accession>
<organism evidence="5 6">
    <name type="scientific">Deinococcus taklimakanensis</name>
    <dbReference type="NCBI Taxonomy" id="536443"/>
    <lineage>
        <taxon>Bacteria</taxon>
        <taxon>Thermotogati</taxon>
        <taxon>Deinococcota</taxon>
        <taxon>Deinococci</taxon>
        <taxon>Deinococcales</taxon>
        <taxon>Deinococcaceae</taxon>
        <taxon>Deinococcus</taxon>
    </lineage>
</organism>
<dbReference type="Gene3D" id="3.10.450.30">
    <property type="entry name" value="Microbial ribonucleases"/>
    <property type="match status" value="1"/>
</dbReference>
<sequence length="141" mass="15814">MPRLFTLLTLILLAGGMSACDVPQQNQTTTTTTRQEPSRADPVSGLAWVDRASLPREGERVIGLIGRGGPFRYSQDGAVFGNRERILPRQPRGYYREYTVPTPGEQDRGARRIVCGGQPVTRIAECYYTADHYATFRRIRP</sequence>
<feature type="region of interest" description="Disordered" evidence="3">
    <location>
        <begin position="21"/>
        <end position="42"/>
    </location>
</feature>
<evidence type="ECO:0000313" key="5">
    <source>
        <dbReference type="EMBL" id="MFD2608944.1"/>
    </source>
</evidence>
<dbReference type="InterPro" id="IPR016191">
    <property type="entry name" value="Ribonuclease/ribotoxin"/>
</dbReference>
<dbReference type="PROSITE" id="PS51257">
    <property type="entry name" value="PROKAR_LIPOPROTEIN"/>
    <property type="match status" value="1"/>
</dbReference>
<dbReference type="Proteomes" id="UP001597475">
    <property type="component" value="Unassembled WGS sequence"/>
</dbReference>
<comment type="caution">
    <text evidence="5">The sequence shown here is derived from an EMBL/GenBank/DDBJ whole genome shotgun (WGS) entry which is preliminary data.</text>
</comment>